<evidence type="ECO:0000256" key="1">
    <source>
        <dbReference type="SAM" id="Coils"/>
    </source>
</evidence>
<keyword evidence="1" id="KW-0175">Coiled coil</keyword>
<reference evidence="2 3" key="1">
    <citation type="journal article" date="2015" name="Sci. Rep.">
        <title>Genome of the facultative scuticociliatosis pathogen Pseudocohnilembus persalinus provides insight into its virulence through horizontal gene transfer.</title>
        <authorList>
            <person name="Xiong J."/>
            <person name="Wang G."/>
            <person name="Cheng J."/>
            <person name="Tian M."/>
            <person name="Pan X."/>
            <person name="Warren A."/>
            <person name="Jiang C."/>
            <person name="Yuan D."/>
            <person name="Miao W."/>
        </authorList>
    </citation>
    <scope>NUCLEOTIDE SEQUENCE [LARGE SCALE GENOMIC DNA]</scope>
    <source>
        <strain evidence="2">36N120E</strain>
    </source>
</reference>
<keyword evidence="3" id="KW-1185">Reference proteome</keyword>
<dbReference type="InParanoid" id="A0A0V0Q9X9"/>
<evidence type="ECO:0000313" key="2">
    <source>
        <dbReference type="EMBL" id="KRW98954.1"/>
    </source>
</evidence>
<accession>A0A0V0Q9X9</accession>
<comment type="caution">
    <text evidence="2">The sequence shown here is derived from an EMBL/GenBank/DDBJ whole genome shotgun (WGS) entry which is preliminary data.</text>
</comment>
<dbReference type="EMBL" id="LDAU01000224">
    <property type="protein sequence ID" value="KRW98954.1"/>
    <property type="molecule type" value="Genomic_DNA"/>
</dbReference>
<gene>
    <name evidence="2" type="ORF">PPERSA_00781</name>
</gene>
<name>A0A0V0Q9X9_PSEPJ</name>
<proteinExistence type="predicted"/>
<dbReference type="Proteomes" id="UP000054937">
    <property type="component" value="Unassembled WGS sequence"/>
</dbReference>
<dbReference type="AlphaFoldDB" id="A0A0V0Q9X9"/>
<protein>
    <submittedName>
        <fullName evidence="2">Uncharacterized protein</fullName>
    </submittedName>
</protein>
<evidence type="ECO:0000313" key="3">
    <source>
        <dbReference type="Proteomes" id="UP000054937"/>
    </source>
</evidence>
<organism evidence="2 3">
    <name type="scientific">Pseudocohnilembus persalinus</name>
    <name type="common">Ciliate</name>
    <dbReference type="NCBI Taxonomy" id="266149"/>
    <lineage>
        <taxon>Eukaryota</taxon>
        <taxon>Sar</taxon>
        <taxon>Alveolata</taxon>
        <taxon>Ciliophora</taxon>
        <taxon>Intramacronucleata</taxon>
        <taxon>Oligohymenophorea</taxon>
        <taxon>Scuticociliatia</taxon>
        <taxon>Philasterida</taxon>
        <taxon>Pseudocohnilembidae</taxon>
        <taxon>Pseudocohnilembus</taxon>
    </lineage>
</organism>
<feature type="coiled-coil region" evidence="1">
    <location>
        <begin position="144"/>
        <end position="171"/>
    </location>
</feature>
<sequence length="184" mass="22272">MKDYCQDLNKIETKQELLQDDSWNFSLKPQLLESEIKRIENKAQQIGLTYSLILLDRRNQTKQYANNREDIQLYELLFRHLELEEINRLFRTNSFNMAKRQNLNNQFEEQFKRFKSVINKKQRVNNFTSLNNTDQDSEQVNQILNQIQQGNKKTQNNSDQTQRKLNKYMNNQGLEQMPFFDVRK</sequence>